<gene>
    <name evidence="9" type="primary">Tvc1</name>
    <name evidence="9" type="ORF">DAPCHR_R15488</name>
</gene>
<accession>A0A7K6FU80</accession>
<dbReference type="InterPro" id="IPR013106">
    <property type="entry name" value="Ig_V-set"/>
</dbReference>
<dbReference type="PROSITE" id="PS50835">
    <property type="entry name" value="IG_LIKE"/>
    <property type="match status" value="1"/>
</dbReference>
<dbReference type="Gene3D" id="2.60.40.10">
    <property type="entry name" value="Immunoglobulins"/>
    <property type="match status" value="1"/>
</dbReference>
<keyword evidence="2" id="KW-0812">Transmembrane</keyword>
<dbReference type="SMART" id="SM00406">
    <property type="entry name" value="IGv"/>
    <property type="match status" value="1"/>
</dbReference>
<keyword evidence="5" id="KW-0675">Receptor</keyword>
<feature type="chain" id="PRO_5029472227" evidence="7">
    <location>
        <begin position="19"/>
        <end position="119"/>
    </location>
</feature>
<feature type="non-terminal residue" evidence="9">
    <location>
        <position position="119"/>
    </location>
</feature>
<dbReference type="InterPro" id="IPR013783">
    <property type="entry name" value="Ig-like_fold"/>
</dbReference>
<dbReference type="Pfam" id="PF07686">
    <property type="entry name" value="V-set"/>
    <property type="match status" value="1"/>
</dbReference>
<evidence type="ECO:0000313" key="9">
    <source>
        <dbReference type="EMBL" id="NWV54558.1"/>
    </source>
</evidence>
<keyword evidence="4" id="KW-0472">Membrane</keyword>
<proteinExistence type="predicted"/>
<evidence type="ECO:0000256" key="1">
    <source>
        <dbReference type="ARBA" id="ARBA00004370"/>
    </source>
</evidence>
<dbReference type="EMBL" id="VZRO01006229">
    <property type="protein sequence ID" value="NWV54558.1"/>
    <property type="molecule type" value="Genomic_DNA"/>
</dbReference>
<keyword evidence="6" id="KW-0393">Immunoglobulin domain</keyword>
<evidence type="ECO:0000256" key="6">
    <source>
        <dbReference type="ARBA" id="ARBA00023319"/>
    </source>
</evidence>
<reference evidence="9 10" key="1">
    <citation type="submission" date="2019-09" db="EMBL/GenBank/DDBJ databases">
        <title>Bird 10,000 Genomes (B10K) Project - Family phase.</title>
        <authorList>
            <person name="Zhang G."/>
        </authorList>
    </citation>
    <scope>NUCLEOTIDE SEQUENCE [LARGE SCALE GENOMIC DNA]</scope>
    <source>
        <strain evidence="9">B10K-DU-029-47</strain>
        <tissue evidence="9">Heart</tissue>
    </source>
</reference>
<evidence type="ECO:0000256" key="2">
    <source>
        <dbReference type="ARBA" id="ARBA00022692"/>
    </source>
</evidence>
<comment type="subcellular location">
    <subcellularLocation>
        <location evidence="1">Membrane</location>
    </subcellularLocation>
</comment>
<dbReference type="InterPro" id="IPR051117">
    <property type="entry name" value="TRG_var/const_region"/>
</dbReference>
<dbReference type="AlphaFoldDB" id="A0A7K6FU80"/>
<evidence type="ECO:0000313" key="10">
    <source>
        <dbReference type="Proteomes" id="UP000557315"/>
    </source>
</evidence>
<dbReference type="Proteomes" id="UP000557315">
    <property type="component" value="Unassembled WGS sequence"/>
</dbReference>
<dbReference type="InterPro" id="IPR007110">
    <property type="entry name" value="Ig-like_dom"/>
</dbReference>
<dbReference type="SUPFAM" id="SSF48726">
    <property type="entry name" value="Immunoglobulin"/>
    <property type="match status" value="1"/>
</dbReference>
<feature type="domain" description="Ig-like" evidence="8">
    <location>
        <begin position="5"/>
        <end position="119"/>
    </location>
</feature>
<keyword evidence="10" id="KW-1185">Reference proteome</keyword>
<feature type="non-terminal residue" evidence="9">
    <location>
        <position position="1"/>
    </location>
</feature>
<comment type="caution">
    <text evidence="9">The sequence shown here is derived from an EMBL/GenBank/DDBJ whole genome shotgun (WGS) entry which is preliminary data.</text>
</comment>
<protein>
    <submittedName>
        <fullName evidence="9">TVC1 protein</fullName>
    </submittedName>
</protein>
<evidence type="ECO:0000256" key="4">
    <source>
        <dbReference type="ARBA" id="ARBA00023136"/>
    </source>
</evidence>
<dbReference type="InterPro" id="IPR036179">
    <property type="entry name" value="Ig-like_dom_sf"/>
</dbReference>
<evidence type="ECO:0000256" key="7">
    <source>
        <dbReference type="SAM" id="SignalP"/>
    </source>
</evidence>
<sequence>MLLLPLLALAAAWSHGQAQVLLKQRQVSITRGHKTTTSMDCIAEGISDFQSAYIHWYRQVPSRAPERILYIGPGAASYDDKSYRNKYSSLKTDINVCTFTINDINSNDEGTYYCAYWHF</sequence>
<dbReference type="PANTHER" id="PTHR19256:SF65">
    <property type="entry name" value="T CELL RECEPTOR GAMMA CONSTANT 1-RELATED"/>
    <property type="match status" value="1"/>
</dbReference>
<evidence type="ECO:0000256" key="5">
    <source>
        <dbReference type="ARBA" id="ARBA00023170"/>
    </source>
</evidence>
<keyword evidence="7" id="KW-0732">Signal</keyword>
<dbReference type="PANTHER" id="PTHR19256">
    <property type="entry name" value="T-CELL RECEPTOR GAMMA CHAIN"/>
    <property type="match status" value="1"/>
</dbReference>
<evidence type="ECO:0000256" key="3">
    <source>
        <dbReference type="ARBA" id="ARBA00022989"/>
    </source>
</evidence>
<keyword evidence="3" id="KW-1133">Transmembrane helix</keyword>
<name>A0A7K6FU80_9CORV</name>
<dbReference type="GO" id="GO:0016020">
    <property type="term" value="C:membrane"/>
    <property type="evidence" value="ECO:0007669"/>
    <property type="project" value="UniProtKB-SubCell"/>
</dbReference>
<organism evidence="9 10">
    <name type="scientific">Daphoenositta chrysoptera</name>
    <name type="common">varied sittella</name>
    <dbReference type="NCBI Taxonomy" id="254528"/>
    <lineage>
        <taxon>Eukaryota</taxon>
        <taxon>Metazoa</taxon>
        <taxon>Chordata</taxon>
        <taxon>Craniata</taxon>
        <taxon>Vertebrata</taxon>
        <taxon>Euteleostomi</taxon>
        <taxon>Archelosauria</taxon>
        <taxon>Archosauria</taxon>
        <taxon>Dinosauria</taxon>
        <taxon>Saurischia</taxon>
        <taxon>Theropoda</taxon>
        <taxon>Coelurosauria</taxon>
        <taxon>Aves</taxon>
        <taxon>Neognathae</taxon>
        <taxon>Neoaves</taxon>
        <taxon>Telluraves</taxon>
        <taxon>Australaves</taxon>
        <taxon>Passeriformes</taxon>
        <taxon>Corvoidea</taxon>
        <taxon>Pachycephalidae</taxon>
        <taxon>Daphoenositta</taxon>
    </lineage>
</organism>
<feature type="signal peptide" evidence="7">
    <location>
        <begin position="1"/>
        <end position="18"/>
    </location>
</feature>
<evidence type="ECO:0000259" key="8">
    <source>
        <dbReference type="PROSITE" id="PS50835"/>
    </source>
</evidence>